<dbReference type="AlphaFoldDB" id="A0A699ZN66"/>
<evidence type="ECO:0000313" key="3">
    <source>
        <dbReference type="EMBL" id="GFH20376.1"/>
    </source>
</evidence>
<name>A0A699ZN66_HAELA</name>
<feature type="domain" description="DUF659" evidence="2">
    <location>
        <begin position="20"/>
        <end position="178"/>
    </location>
</feature>
<keyword evidence="4" id="KW-1185">Reference proteome</keyword>
<keyword evidence="1" id="KW-0812">Transmembrane</keyword>
<feature type="transmembrane region" description="Helical" evidence="1">
    <location>
        <begin position="113"/>
        <end position="133"/>
    </location>
</feature>
<dbReference type="Pfam" id="PF04937">
    <property type="entry name" value="DUF659"/>
    <property type="match status" value="1"/>
</dbReference>
<proteinExistence type="predicted"/>
<feature type="non-terminal residue" evidence="3">
    <location>
        <position position="1"/>
    </location>
</feature>
<reference evidence="3 4" key="1">
    <citation type="submission" date="2020-02" db="EMBL/GenBank/DDBJ databases">
        <title>Draft genome sequence of Haematococcus lacustris strain NIES-144.</title>
        <authorList>
            <person name="Morimoto D."/>
            <person name="Nakagawa S."/>
            <person name="Yoshida T."/>
            <person name="Sawayama S."/>
        </authorList>
    </citation>
    <scope>NUCLEOTIDE SEQUENCE [LARGE SCALE GENOMIC DNA]</scope>
    <source>
        <strain evidence="3 4">NIES-144</strain>
    </source>
</reference>
<keyword evidence="1" id="KW-1133">Transmembrane helix</keyword>
<comment type="caution">
    <text evidence="3">The sequence shown here is derived from an EMBL/GenBank/DDBJ whole genome shotgun (WGS) entry which is preliminary data.</text>
</comment>
<evidence type="ECO:0000313" key="4">
    <source>
        <dbReference type="Proteomes" id="UP000485058"/>
    </source>
</evidence>
<dbReference type="EMBL" id="BLLF01001622">
    <property type="protein sequence ID" value="GFH20376.1"/>
    <property type="molecule type" value="Genomic_DNA"/>
</dbReference>
<protein>
    <submittedName>
        <fullName evidence="3">DUF659 domain-containing protein</fullName>
    </submittedName>
</protein>
<accession>A0A699ZN66</accession>
<keyword evidence="1" id="KW-0472">Membrane</keyword>
<dbReference type="Proteomes" id="UP000485058">
    <property type="component" value="Unassembled WGS sequence"/>
</dbReference>
<evidence type="ECO:0000256" key="1">
    <source>
        <dbReference type="SAM" id="Phobius"/>
    </source>
</evidence>
<feature type="transmembrane region" description="Helical" evidence="1">
    <location>
        <begin position="172"/>
        <end position="193"/>
    </location>
</feature>
<dbReference type="InterPro" id="IPR007021">
    <property type="entry name" value="DUF659"/>
</dbReference>
<evidence type="ECO:0000259" key="2">
    <source>
        <dbReference type="Pfam" id="PF04937"/>
    </source>
</evidence>
<organism evidence="3 4">
    <name type="scientific">Haematococcus lacustris</name>
    <name type="common">Green alga</name>
    <name type="synonym">Haematococcus pluvialis</name>
    <dbReference type="NCBI Taxonomy" id="44745"/>
    <lineage>
        <taxon>Eukaryota</taxon>
        <taxon>Viridiplantae</taxon>
        <taxon>Chlorophyta</taxon>
        <taxon>core chlorophytes</taxon>
        <taxon>Chlorophyceae</taxon>
        <taxon>CS clade</taxon>
        <taxon>Chlamydomonadales</taxon>
        <taxon>Haematococcaceae</taxon>
        <taxon>Haematococcus</taxon>
    </lineage>
</organism>
<gene>
    <name evidence="3" type="ORF">HaLaN_17485</name>
</gene>
<sequence>MAEIIRLARKLPPHTRYSPPTRKTLAGPMLIRAKDTLTKALEPFGQQFQSSGVSLVTDGYKDINGHHISNYLLVCALGAYFHSSLNSTVGPDTTVRVDAIYTAQRMHRVVQAVGVHMFVAIVTDSAAVMPAAVRALHDMYPETRHISWVPCTVHWCSLVIKDIAVLTWVGPILGRAMNVIKAILGYGALLSIFSSHSRRVLLMYGD</sequence>